<comment type="catalytic activity">
    <reaction evidence="6">
        <text>L-alanine + NAD(+) + H2O = pyruvate + NH4(+) + NADH + H(+)</text>
        <dbReference type="Rhea" id="RHEA:18405"/>
        <dbReference type="ChEBI" id="CHEBI:15361"/>
        <dbReference type="ChEBI" id="CHEBI:15377"/>
        <dbReference type="ChEBI" id="CHEBI:15378"/>
        <dbReference type="ChEBI" id="CHEBI:28938"/>
        <dbReference type="ChEBI" id="CHEBI:57540"/>
        <dbReference type="ChEBI" id="CHEBI:57945"/>
        <dbReference type="ChEBI" id="CHEBI:57972"/>
        <dbReference type="EC" id="1.4.1.1"/>
    </reaction>
</comment>
<dbReference type="RefSeq" id="WP_073258612.1">
    <property type="nucleotide sequence ID" value="NZ_FRCR01000023.1"/>
</dbReference>
<evidence type="ECO:0000256" key="1">
    <source>
        <dbReference type="ARBA" id="ARBA00005206"/>
    </source>
</evidence>
<dbReference type="STRING" id="447595.SAMN05660826_02319"/>
<dbReference type="InterPro" id="IPR008143">
    <property type="entry name" value="Ala_DH/PNT_CS2"/>
</dbReference>
<feature type="domain" description="Alanine dehydrogenase/pyridine nucleotide transhydrogenase N-terminal" evidence="12">
    <location>
        <begin position="4"/>
        <end position="137"/>
    </location>
</feature>
<evidence type="ECO:0000256" key="10">
    <source>
        <dbReference type="PIRSR" id="PIRSR000183-4"/>
    </source>
</evidence>
<feature type="binding site" evidence="9">
    <location>
        <begin position="239"/>
        <end position="240"/>
    </location>
    <ligand>
        <name>NAD(+)</name>
        <dbReference type="ChEBI" id="CHEBI:57540"/>
    </ligand>
</feature>
<evidence type="ECO:0000256" key="4">
    <source>
        <dbReference type="ARBA" id="ARBA00023002"/>
    </source>
</evidence>
<proteinExistence type="inferred from homology"/>
<feature type="active site" description="Proton donor/acceptor" evidence="7">
    <location>
        <position position="270"/>
    </location>
</feature>
<dbReference type="GO" id="GO:0000166">
    <property type="term" value="F:nucleotide binding"/>
    <property type="evidence" value="ECO:0007669"/>
    <property type="project" value="UniProtKB-KW"/>
</dbReference>
<organism evidence="13 14">
    <name type="scientific">Caldanaerovirga acetigignens</name>
    <dbReference type="NCBI Taxonomy" id="447595"/>
    <lineage>
        <taxon>Bacteria</taxon>
        <taxon>Bacillati</taxon>
        <taxon>Bacillota</taxon>
        <taxon>Clostridia</taxon>
        <taxon>Thermosediminibacterales</taxon>
        <taxon>Thermosediminibacteraceae</taxon>
        <taxon>Caldanaerovirga</taxon>
    </lineage>
</organism>
<evidence type="ECO:0000256" key="6">
    <source>
        <dbReference type="PIRNR" id="PIRNR000183"/>
    </source>
</evidence>
<feature type="binding site" evidence="9">
    <location>
        <position position="220"/>
    </location>
    <ligand>
        <name>NAD(+)</name>
        <dbReference type="ChEBI" id="CHEBI:57540"/>
    </ligand>
</feature>
<evidence type="ECO:0000259" key="11">
    <source>
        <dbReference type="SMART" id="SM01002"/>
    </source>
</evidence>
<protein>
    <recommendedName>
        <fullName evidence="3 6">Alanine dehydrogenase</fullName>
        <ecNumber evidence="3 6">1.4.1.1</ecNumber>
    </recommendedName>
</protein>
<dbReference type="GO" id="GO:0042853">
    <property type="term" value="P:L-alanine catabolic process"/>
    <property type="evidence" value="ECO:0007669"/>
    <property type="project" value="UniProtKB-UniPathway"/>
</dbReference>
<comment type="pathway">
    <text evidence="1">Amino-acid degradation; L-alanine degradation via dehydrogenase pathway; NH(3) and pyruvate from L-alanine: step 1/1.</text>
</comment>
<evidence type="ECO:0000256" key="7">
    <source>
        <dbReference type="PIRSR" id="PIRSR000183-1"/>
    </source>
</evidence>
<evidence type="ECO:0000256" key="8">
    <source>
        <dbReference type="PIRSR" id="PIRSR000183-2"/>
    </source>
</evidence>
<dbReference type="PIRSF" id="PIRSF000183">
    <property type="entry name" value="Alanine_dh"/>
    <property type="match status" value="1"/>
</dbReference>
<dbReference type="Pfam" id="PF01262">
    <property type="entry name" value="AlaDh_PNT_C"/>
    <property type="match status" value="1"/>
</dbReference>
<dbReference type="PANTHER" id="PTHR42795:SF1">
    <property type="entry name" value="ALANINE DEHYDROGENASE"/>
    <property type="match status" value="1"/>
</dbReference>
<dbReference type="FunFam" id="3.40.50.720:FF:000049">
    <property type="entry name" value="Alanine dehydrogenase"/>
    <property type="match status" value="1"/>
</dbReference>
<dbReference type="SUPFAM" id="SSF52283">
    <property type="entry name" value="Formate/glycerate dehydrogenase catalytic domain-like"/>
    <property type="match status" value="1"/>
</dbReference>
<dbReference type="CDD" id="cd05305">
    <property type="entry name" value="L-AlaDH"/>
    <property type="match status" value="1"/>
</dbReference>
<dbReference type="SUPFAM" id="SSF51735">
    <property type="entry name" value="NAD(P)-binding Rossmann-fold domains"/>
    <property type="match status" value="1"/>
</dbReference>
<keyword evidence="14" id="KW-1185">Reference proteome</keyword>
<dbReference type="SMART" id="SM01003">
    <property type="entry name" value="AlaDh_PNT_N"/>
    <property type="match status" value="1"/>
</dbReference>
<keyword evidence="4 6" id="KW-0560">Oxidoreductase</keyword>
<evidence type="ECO:0000256" key="2">
    <source>
        <dbReference type="ARBA" id="ARBA00005689"/>
    </source>
</evidence>
<dbReference type="SMART" id="SM01002">
    <property type="entry name" value="AlaDh_PNT_C"/>
    <property type="match status" value="1"/>
</dbReference>
<dbReference type="InterPro" id="IPR007886">
    <property type="entry name" value="AlaDH/PNT_N"/>
</dbReference>
<evidence type="ECO:0000313" key="13">
    <source>
        <dbReference type="EMBL" id="SHM91130.1"/>
    </source>
</evidence>
<dbReference type="Gene3D" id="3.40.50.720">
    <property type="entry name" value="NAD(P)-binding Rossmann-like Domain"/>
    <property type="match status" value="2"/>
</dbReference>
<dbReference type="PROSITE" id="PS00837">
    <property type="entry name" value="ALADH_PNT_2"/>
    <property type="match status" value="1"/>
</dbReference>
<keyword evidence="10" id="KW-0460">Magnesium</keyword>
<feature type="binding site" evidence="10">
    <location>
        <position position="324"/>
    </location>
    <ligand>
        <name>Mg(2+)</name>
        <dbReference type="ChEBI" id="CHEBI:18420"/>
    </ligand>
</feature>
<feature type="binding site" evidence="8">
    <location>
        <position position="15"/>
    </location>
    <ligand>
        <name>substrate</name>
    </ligand>
</feature>
<feature type="binding site" evidence="9">
    <location>
        <position position="134"/>
    </location>
    <ligand>
        <name>NAD(+)</name>
        <dbReference type="ChEBI" id="CHEBI:57540"/>
    </ligand>
</feature>
<dbReference type="InterPro" id="IPR008141">
    <property type="entry name" value="Ala_DH"/>
</dbReference>
<dbReference type="GO" id="GO:0000286">
    <property type="term" value="F:alanine dehydrogenase activity"/>
    <property type="evidence" value="ECO:0007669"/>
    <property type="project" value="UniProtKB-UniRule"/>
</dbReference>
<evidence type="ECO:0000256" key="9">
    <source>
        <dbReference type="PIRSR" id="PIRSR000183-3"/>
    </source>
</evidence>
<feature type="domain" description="Alanine dehydrogenase/pyridine nucleotide transhydrogenase NAD(H)-binding" evidence="11">
    <location>
        <begin position="149"/>
        <end position="298"/>
    </location>
</feature>
<feature type="binding site" evidence="9">
    <location>
        <begin position="299"/>
        <end position="302"/>
    </location>
    <ligand>
        <name>NAD(+)</name>
        <dbReference type="ChEBI" id="CHEBI:57540"/>
    </ligand>
</feature>
<comment type="similarity">
    <text evidence="2 6">Belongs to the AlaDH/PNT family.</text>
</comment>
<keyword evidence="5 6" id="KW-0520">NAD</keyword>
<dbReference type="UniPathway" id="UPA00527">
    <property type="reaction ID" value="UER00585"/>
</dbReference>
<sequence length="374" mass="40141">MIVGVPKEIKPQENRVAITPAGVDALVRAGHKVLIEKGAGEGSGIFDEDYEKVGAEIMPSAESVWENSEMIVKVKEPLPSEYKYFKEGQVIFTYLHLAPEPELTKALMESKVVAIAYETVQKDDGSLPLLTPMSEVAGRLAIQEGAAFLEKFRGGKGVLLSGVPGVPPASIVIVGAGTVGTNALKRAIGMGARVTILDINVNKLRYLDDIYQGHIETLYSNRFNLLNAISKADLVIGAVLIPGAKAPKLVTEEMVKAMEPGSVIVDVAIDQGGCVETIDHPTTHAEPVFVKYGVIHYAVSNMPGAVPRTSTFALTNATLPYALELANKGWKKAIIENKALARGVNVLNGKITYKAVAEAHNLPYHPLEEVLTEI</sequence>
<dbReference type="GO" id="GO:0046872">
    <property type="term" value="F:metal ion binding"/>
    <property type="evidence" value="ECO:0007669"/>
    <property type="project" value="UniProtKB-KW"/>
</dbReference>
<dbReference type="Pfam" id="PF05222">
    <property type="entry name" value="AlaDh_PNT_N"/>
    <property type="match status" value="1"/>
</dbReference>
<dbReference type="AlphaFoldDB" id="A0A1M7MJJ5"/>
<dbReference type="PANTHER" id="PTHR42795">
    <property type="entry name" value="ALANINE DEHYDROGENASE"/>
    <property type="match status" value="1"/>
</dbReference>
<evidence type="ECO:0000256" key="5">
    <source>
        <dbReference type="ARBA" id="ARBA00023027"/>
    </source>
</evidence>
<feature type="binding site" evidence="9">
    <location>
        <position position="203"/>
    </location>
    <ligand>
        <name>NAD(+)</name>
        <dbReference type="ChEBI" id="CHEBI:57540"/>
    </ligand>
</feature>
<evidence type="ECO:0000313" key="14">
    <source>
        <dbReference type="Proteomes" id="UP000184375"/>
    </source>
</evidence>
<reference evidence="14" key="1">
    <citation type="submission" date="2016-11" db="EMBL/GenBank/DDBJ databases">
        <authorList>
            <person name="Varghese N."/>
            <person name="Submissions S."/>
        </authorList>
    </citation>
    <scope>NUCLEOTIDE SEQUENCE [LARGE SCALE GENOMIC DNA]</scope>
    <source>
        <strain evidence="14">DSM 18802</strain>
    </source>
</reference>
<evidence type="ECO:0000256" key="3">
    <source>
        <dbReference type="ARBA" id="ARBA00012897"/>
    </source>
</evidence>
<feature type="active site" description="Proton donor/acceptor" evidence="7">
    <location>
        <position position="96"/>
    </location>
</feature>
<comment type="cofactor">
    <cofactor evidence="10">
        <name>Mg(2+)</name>
        <dbReference type="ChEBI" id="CHEBI:18420"/>
    </cofactor>
    <text evidence="10">Binds 1 Mg(2+) ion per subunit.</text>
</comment>
<dbReference type="NCBIfam" id="TIGR00518">
    <property type="entry name" value="alaDH"/>
    <property type="match status" value="1"/>
</dbReference>
<keyword evidence="9" id="KW-0547">Nucleotide-binding</keyword>
<accession>A0A1M7MJJ5</accession>
<dbReference type="InterPro" id="IPR036291">
    <property type="entry name" value="NAD(P)-bd_dom_sf"/>
</dbReference>
<keyword evidence="10" id="KW-0479">Metal-binding</keyword>
<dbReference type="OrthoDB" id="9804592at2"/>
<dbReference type="Proteomes" id="UP000184375">
    <property type="component" value="Unassembled WGS sequence"/>
</dbReference>
<feature type="binding site" evidence="9">
    <location>
        <position position="198"/>
    </location>
    <ligand>
        <name>NAD(+)</name>
        <dbReference type="ChEBI" id="CHEBI:57540"/>
    </ligand>
</feature>
<feature type="binding site" evidence="9">
    <location>
        <begin position="267"/>
        <end position="270"/>
    </location>
    <ligand>
        <name>NAD(+)</name>
        <dbReference type="ChEBI" id="CHEBI:57540"/>
    </ligand>
</feature>
<dbReference type="EMBL" id="FRCR01000023">
    <property type="protein sequence ID" value="SHM91130.1"/>
    <property type="molecule type" value="Genomic_DNA"/>
</dbReference>
<dbReference type="EC" id="1.4.1.1" evidence="3 6"/>
<dbReference type="InterPro" id="IPR007698">
    <property type="entry name" value="AlaDH/PNT_NAD(H)-bd"/>
</dbReference>
<gene>
    <name evidence="13" type="ORF">SAMN05660826_02319</name>
</gene>
<name>A0A1M7MJJ5_9FIRM</name>
<feature type="binding site" evidence="8">
    <location>
        <position position="75"/>
    </location>
    <ligand>
        <name>substrate</name>
    </ligand>
</feature>
<dbReference type="GO" id="GO:0005886">
    <property type="term" value="C:plasma membrane"/>
    <property type="evidence" value="ECO:0007669"/>
    <property type="project" value="TreeGrafter"/>
</dbReference>
<evidence type="ECO:0000259" key="12">
    <source>
        <dbReference type="SMART" id="SM01003"/>
    </source>
</evidence>